<dbReference type="RefSeq" id="WP_097281814.1">
    <property type="nucleotide sequence ID" value="NZ_OCNJ01000025.1"/>
</dbReference>
<evidence type="ECO:0000313" key="2">
    <source>
        <dbReference type="Proteomes" id="UP000219621"/>
    </source>
</evidence>
<organism evidence="1 2">
    <name type="scientific">Caenispirillum bisanense</name>
    <dbReference type="NCBI Taxonomy" id="414052"/>
    <lineage>
        <taxon>Bacteria</taxon>
        <taxon>Pseudomonadati</taxon>
        <taxon>Pseudomonadota</taxon>
        <taxon>Alphaproteobacteria</taxon>
        <taxon>Rhodospirillales</taxon>
        <taxon>Novispirillaceae</taxon>
        <taxon>Caenispirillum</taxon>
    </lineage>
</organism>
<proteinExistence type="predicted"/>
<dbReference type="AlphaFoldDB" id="A0A286H1X2"/>
<sequence length="88" mass="9223">MRHAASSWADWLLDRMKTDLAAAVGDGLTVDAIAIGSAHMAHGAQLAVHAGQLPPDVVAEYLRALADAVEEEAPALPMMITVQHAGRV</sequence>
<reference evidence="1 2" key="1">
    <citation type="submission" date="2017-09" db="EMBL/GenBank/DDBJ databases">
        <authorList>
            <person name="Ehlers B."/>
            <person name="Leendertz F.H."/>
        </authorList>
    </citation>
    <scope>NUCLEOTIDE SEQUENCE [LARGE SCALE GENOMIC DNA]</scope>
    <source>
        <strain evidence="1 2">USBA 140</strain>
    </source>
</reference>
<protein>
    <submittedName>
        <fullName evidence="1">Uncharacterized protein</fullName>
    </submittedName>
</protein>
<accession>A0A286H1X2</accession>
<keyword evidence="2" id="KW-1185">Reference proteome</keyword>
<gene>
    <name evidence="1" type="ORF">SAMN05421508_1251</name>
</gene>
<name>A0A286H1X2_9PROT</name>
<evidence type="ECO:0000313" key="1">
    <source>
        <dbReference type="EMBL" id="SOE01783.1"/>
    </source>
</evidence>
<dbReference type="EMBL" id="OCNJ01000025">
    <property type="protein sequence ID" value="SOE01783.1"/>
    <property type="molecule type" value="Genomic_DNA"/>
</dbReference>
<dbReference type="Proteomes" id="UP000219621">
    <property type="component" value="Unassembled WGS sequence"/>
</dbReference>